<proteinExistence type="inferred from homology"/>
<evidence type="ECO:0000313" key="3">
    <source>
        <dbReference type="EMBL" id="SFM83245.1"/>
    </source>
</evidence>
<evidence type="ECO:0000256" key="1">
    <source>
        <dbReference type="ARBA" id="ARBA00007689"/>
    </source>
</evidence>
<feature type="domain" description="YCII-related" evidence="2">
    <location>
        <begin position="1"/>
        <end position="88"/>
    </location>
</feature>
<keyword evidence="4" id="KW-1185">Reference proteome</keyword>
<organism evidence="3 4">
    <name type="scientific">Methylobacterium pseudosasicola</name>
    <dbReference type="NCBI Taxonomy" id="582667"/>
    <lineage>
        <taxon>Bacteria</taxon>
        <taxon>Pseudomonadati</taxon>
        <taxon>Pseudomonadota</taxon>
        <taxon>Alphaproteobacteria</taxon>
        <taxon>Hyphomicrobiales</taxon>
        <taxon>Methylobacteriaceae</taxon>
        <taxon>Methylobacterium</taxon>
    </lineage>
</organism>
<evidence type="ECO:0000313" key="4">
    <source>
        <dbReference type="Proteomes" id="UP000199048"/>
    </source>
</evidence>
<dbReference type="InterPro" id="IPR051807">
    <property type="entry name" value="Sec-metab_biosynth-assoc"/>
</dbReference>
<dbReference type="Gene3D" id="3.30.70.1060">
    <property type="entry name" value="Dimeric alpha+beta barrel"/>
    <property type="match status" value="1"/>
</dbReference>
<dbReference type="PANTHER" id="PTHR33606:SF3">
    <property type="entry name" value="PROTEIN YCII"/>
    <property type="match status" value="1"/>
</dbReference>
<sequence>MPYMIETFDKAGSLNLRKANRAEHLVYLDQIKDRLLACGAKLNDDGSDAGGGLYVVDVDTRAEAEALIQADPFHKVGLFERVEIKRWRKAYLDGRSYL</sequence>
<evidence type="ECO:0000259" key="2">
    <source>
        <dbReference type="Pfam" id="PF03795"/>
    </source>
</evidence>
<dbReference type="InterPro" id="IPR011008">
    <property type="entry name" value="Dimeric_a/b-barrel"/>
</dbReference>
<dbReference type="Pfam" id="PF03795">
    <property type="entry name" value="YCII"/>
    <property type="match status" value="1"/>
</dbReference>
<dbReference type="Proteomes" id="UP000199048">
    <property type="component" value="Unassembled WGS sequence"/>
</dbReference>
<dbReference type="STRING" id="582667.SAMN05192568_106211"/>
<dbReference type="NCBIfam" id="NF009503">
    <property type="entry name" value="PRK12863.1-3"/>
    <property type="match status" value="1"/>
</dbReference>
<dbReference type="SUPFAM" id="SSF54909">
    <property type="entry name" value="Dimeric alpha+beta barrel"/>
    <property type="match status" value="1"/>
</dbReference>
<dbReference type="OrthoDB" id="2293521at2"/>
<name>A0A1I4U2U2_9HYPH</name>
<dbReference type="PANTHER" id="PTHR33606">
    <property type="entry name" value="PROTEIN YCII"/>
    <property type="match status" value="1"/>
</dbReference>
<dbReference type="AlphaFoldDB" id="A0A1I4U2U2"/>
<dbReference type="EMBL" id="FOTK01000062">
    <property type="protein sequence ID" value="SFM83245.1"/>
    <property type="molecule type" value="Genomic_DNA"/>
</dbReference>
<reference evidence="4" key="1">
    <citation type="submission" date="2016-10" db="EMBL/GenBank/DDBJ databases">
        <authorList>
            <person name="Varghese N."/>
            <person name="Submissions S."/>
        </authorList>
    </citation>
    <scope>NUCLEOTIDE SEQUENCE [LARGE SCALE GENOMIC DNA]</scope>
    <source>
        <strain evidence="4">BL36</strain>
    </source>
</reference>
<protein>
    <recommendedName>
        <fullName evidence="2">YCII-related domain-containing protein</fullName>
    </recommendedName>
</protein>
<gene>
    <name evidence="3" type="ORF">SAMN05192568_106211</name>
</gene>
<dbReference type="InterPro" id="IPR005545">
    <property type="entry name" value="YCII"/>
</dbReference>
<accession>A0A1I4U2U2</accession>
<comment type="similarity">
    <text evidence="1">Belongs to the YciI family.</text>
</comment>